<dbReference type="RefSeq" id="WP_115831714.1">
    <property type="nucleotide sequence ID" value="NZ_QNUL01000011.1"/>
</dbReference>
<dbReference type="Pfam" id="PF13528">
    <property type="entry name" value="Glyco_trans_1_3"/>
    <property type="match status" value="1"/>
</dbReference>
<accession>A0A3D8YAZ3</accession>
<name>A0A3D8YAZ3_9BACT</name>
<dbReference type="Proteomes" id="UP000256373">
    <property type="component" value="Unassembled WGS sequence"/>
</dbReference>
<dbReference type="OrthoDB" id="9793805at2"/>
<dbReference type="AlphaFoldDB" id="A0A3D8YAZ3"/>
<dbReference type="Gene3D" id="3.40.50.2000">
    <property type="entry name" value="Glycogen Phosphorylase B"/>
    <property type="match status" value="1"/>
</dbReference>
<evidence type="ECO:0000313" key="2">
    <source>
        <dbReference type="Proteomes" id="UP000256373"/>
    </source>
</evidence>
<reference evidence="1 2" key="1">
    <citation type="submission" date="2018-07" db="EMBL/GenBank/DDBJ databases">
        <title>Dyadobacter roseus sp. nov., isolated from rose rhizosphere soil.</title>
        <authorList>
            <person name="Chen L."/>
        </authorList>
    </citation>
    <scope>NUCLEOTIDE SEQUENCE [LARGE SCALE GENOMIC DNA]</scope>
    <source>
        <strain evidence="1 2">RS19</strain>
    </source>
</reference>
<sequence length="384" mass="43584">MKILFLVQGEGRGHMTQAISLSQILRSAGHQVVGALVGKATNRVIPSFFAEQIKAPVYEFIAPAIAYNPGGKGMNVGHTVYSLFRNAGQYIKELRTIHDKVNEIQPDLIISFYETYSGLYNLIFRPQIPMLCIAHQYLLMHPKFVFPEKSIFNRFLINLNSRAASWLAHKRLALSFREMEGNSENKIAVVPPLLRRELRSLQTSAGDFLLVYMTHHSLSKQIIEWHQAHPEVALHCFWDNPNVSDEFVFDNTLTFHRINSEKYLNKLASCKALVTTAGFESVCEAMYLGKPVMMVPVPNHFEQQCNAIDGVISGAGIKSETFDLSKILEYLPNHKSQSQTFRNWYQRGDALFLSEVSSAVKRPELSRKTGVMPFFAQRILNSFL</sequence>
<evidence type="ECO:0000313" key="1">
    <source>
        <dbReference type="EMBL" id="REA60399.1"/>
    </source>
</evidence>
<proteinExistence type="predicted"/>
<keyword evidence="1" id="KW-0808">Transferase</keyword>
<dbReference type="PANTHER" id="PTHR21015:SF22">
    <property type="entry name" value="GLYCOSYLTRANSFERASE"/>
    <property type="match status" value="1"/>
</dbReference>
<protein>
    <submittedName>
        <fullName evidence="1">Glycosyl transferase</fullName>
    </submittedName>
</protein>
<gene>
    <name evidence="1" type="ORF">DSL64_14915</name>
</gene>
<comment type="caution">
    <text evidence="1">The sequence shown here is derived from an EMBL/GenBank/DDBJ whole genome shotgun (WGS) entry which is preliminary data.</text>
</comment>
<dbReference type="EMBL" id="QNUL01000011">
    <property type="protein sequence ID" value="REA60399.1"/>
    <property type="molecule type" value="Genomic_DNA"/>
</dbReference>
<keyword evidence="2" id="KW-1185">Reference proteome</keyword>
<dbReference type="SUPFAM" id="SSF53756">
    <property type="entry name" value="UDP-Glycosyltransferase/glycogen phosphorylase"/>
    <property type="match status" value="1"/>
</dbReference>
<organism evidence="1 2">
    <name type="scientific">Dyadobacter luteus</name>
    <dbReference type="NCBI Taxonomy" id="2259619"/>
    <lineage>
        <taxon>Bacteria</taxon>
        <taxon>Pseudomonadati</taxon>
        <taxon>Bacteroidota</taxon>
        <taxon>Cytophagia</taxon>
        <taxon>Cytophagales</taxon>
        <taxon>Spirosomataceae</taxon>
        <taxon>Dyadobacter</taxon>
    </lineage>
</organism>
<dbReference type="PANTHER" id="PTHR21015">
    <property type="entry name" value="UDP-N-ACETYLGLUCOSAMINE--N-ACETYLMURAMYL-(PENTAPEPTIDE) PYROPHOSPHORYL-UNDECAPRENOL N-ACETYLGLUCOSAMINE TRANSFERASE 1"/>
    <property type="match status" value="1"/>
</dbReference>
<dbReference type="GO" id="GO:0016757">
    <property type="term" value="F:glycosyltransferase activity"/>
    <property type="evidence" value="ECO:0007669"/>
    <property type="project" value="TreeGrafter"/>
</dbReference>